<protein>
    <submittedName>
        <fullName evidence="10">Uncharacterized protein</fullName>
    </submittedName>
</protein>
<evidence type="ECO:0000256" key="7">
    <source>
        <dbReference type="SAM" id="Phobius"/>
    </source>
</evidence>
<evidence type="ECO:0000313" key="10">
    <source>
        <dbReference type="EMBL" id="EGV19958.1"/>
    </source>
</evidence>
<comment type="subcellular location">
    <subcellularLocation>
        <location evidence="1">Cell membrane</location>
        <topology evidence="1">Multi-pass membrane protein</topology>
    </subcellularLocation>
</comment>
<dbReference type="InterPro" id="IPR050250">
    <property type="entry name" value="Macrolide_Exporter_MacB"/>
</dbReference>
<evidence type="ECO:0000256" key="4">
    <source>
        <dbReference type="ARBA" id="ARBA00022989"/>
    </source>
</evidence>
<proteinExistence type="inferred from homology"/>
<keyword evidence="5 7" id="KW-0472">Membrane</keyword>
<reference evidence="10 11" key="1">
    <citation type="submission" date="2011-06" db="EMBL/GenBank/DDBJ databases">
        <title>The draft genome of Thiocapsa marina 5811.</title>
        <authorList>
            <consortium name="US DOE Joint Genome Institute (JGI-PGF)"/>
            <person name="Lucas S."/>
            <person name="Han J."/>
            <person name="Cheng J.-F."/>
            <person name="Goodwin L."/>
            <person name="Pitluck S."/>
            <person name="Peters L."/>
            <person name="Land M.L."/>
            <person name="Hauser L."/>
            <person name="Vogl K."/>
            <person name="Liu Z."/>
            <person name="Imhoff J."/>
            <person name="Thiel V."/>
            <person name="Frigaard N.-U."/>
            <person name="Bryant D."/>
            <person name="Woyke T.J."/>
        </authorList>
    </citation>
    <scope>NUCLEOTIDE SEQUENCE [LARGE SCALE GENOMIC DNA]</scope>
    <source>
        <strain evidence="10 11">5811</strain>
    </source>
</reference>
<evidence type="ECO:0000256" key="5">
    <source>
        <dbReference type="ARBA" id="ARBA00023136"/>
    </source>
</evidence>
<keyword evidence="2" id="KW-1003">Cell membrane</keyword>
<evidence type="ECO:0000256" key="1">
    <source>
        <dbReference type="ARBA" id="ARBA00004651"/>
    </source>
</evidence>
<dbReference type="Proteomes" id="UP000005459">
    <property type="component" value="Unassembled WGS sequence"/>
</dbReference>
<dbReference type="GO" id="GO:0022857">
    <property type="term" value="F:transmembrane transporter activity"/>
    <property type="evidence" value="ECO:0007669"/>
    <property type="project" value="TreeGrafter"/>
</dbReference>
<sequence length="390" mass="41850">MSIWANILEAMRNLLATKQRSILALIGIIIGTGSVVAMLSIGGMVRHETLKRFEDMGTDLISIRLRAPEPDQGLGVSDLAQVEQGLAPWFAVVTPSIEAGVWFELGGQEQFFTQLGSTANMQALYRLELAAGRFISPFDHYQRFAVVGQQVANAYADAGQLLAPGSTLAIDGRIYSVIGLLERAPEDLFGGTDVNHSLIIPIGALSRLDGGEIDSLAARIKPGLAHQASIEQAGQWFAQHFPGLDAEFSSPEQMIAQMQQQLRLLTLMLGAIGSISLVVGGVGVMNIMLVSVTERRREIGVRLAIGARRRDVRRQFLIEAVILALIGGLLGLVLGALAAWVVAYFAGWGFFVTLPVLLLGFGVSAAIGVFFGFYPAIQASKVDPIIALRS</sequence>
<evidence type="ECO:0000259" key="8">
    <source>
        <dbReference type="Pfam" id="PF02687"/>
    </source>
</evidence>
<dbReference type="PANTHER" id="PTHR30572">
    <property type="entry name" value="MEMBRANE COMPONENT OF TRANSPORTER-RELATED"/>
    <property type="match status" value="1"/>
</dbReference>
<organism evidence="10 11">
    <name type="scientific">Thiocapsa marina 5811</name>
    <dbReference type="NCBI Taxonomy" id="768671"/>
    <lineage>
        <taxon>Bacteria</taxon>
        <taxon>Pseudomonadati</taxon>
        <taxon>Pseudomonadota</taxon>
        <taxon>Gammaproteobacteria</taxon>
        <taxon>Chromatiales</taxon>
        <taxon>Chromatiaceae</taxon>
        <taxon>Thiocapsa</taxon>
    </lineage>
</organism>
<keyword evidence="4 7" id="KW-1133">Transmembrane helix</keyword>
<dbReference type="eggNOG" id="COG0577">
    <property type="taxonomic scope" value="Bacteria"/>
</dbReference>
<evidence type="ECO:0000313" key="11">
    <source>
        <dbReference type="Proteomes" id="UP000005459"/>
    </source>
</evidence>
<gene>
    <name evidence="10" type="ORF">ThimaDRAFT_0634</name>
</gene>
<dbReference type="Pfam" id="PF12704">
    <property type="entry name" value="MacB_PCD"/>
    <property type="match status" value="1"/>
</dbReference>
<evidence type="ECO:0000256" key="2">
    <source>
        <dbReference type="ARBA" id="ARBA00022475"/>
    </source>
</evidence>
<keyword evidence="3 7" id="KW-0812">Transmembrane</keyword>
<feature type="transmembrane region" description="Helical" evidence="7">
    <location>
        <begin position="348"/>
        <end position="374"/>
    </location>
</feature>
<feature type="domain" description="MacB-like periplasmic core" evidence="9">
    <location>
        <begin position="21"/>
        <end position="229"/>
    </location>
</feature>
<comment type="similarity">
    <text evidence="6">Belongs to the ABC-4 integral membrane protein family.</text>
</comment>
<feature type="transmembrane region" description="Helical" evidence="7">
    <location>
        <begin position="21"/>
        <end position="45"/>
    </location>
</feature>
<dbReference type="InterPro" id="IPR003838">
    <property type="entry name" value="ABC3_permease_C"/>
</dbReference>
<feature type="transmembrane region" description="Helical" evidence="7">
    <location>
        <begin position="316"/>
        <end position="342"/>
    </location>
</feature>
<dbReference type="Pfam" id="PF02687">
    <property type="entry name" value="FtsX"/>
    <property type="match status" value="1"/>
</dbReference>
<feature type="transmembrane region" description="Helical" evidence="7">
    <location>
        <begin position="264"/>
        <end position="289"/>
    </location>
</feature>
<dbReference type="OrthoDB" id="9770036at2"/>
<accession>F9U6T2</accession>
<evidence type="ECO:0000256" key="3">
    <source>
        <dbReference type="ARBA" id="ARBA00022692"/>
    </source>
</evidence>
<dbReference type="EMBL" id="AFWV01000002">
    <property type="protein sequence ID" value="EGV19958.1"/>
    <property type="molecule type" value="Genomic_DNA"/>
</dbReference>
<dbReference type="STRING" id="768671.ThimaDRAFT_0634"/>
<feature type="domain" description="ABC3 transporter permease C-terminal" evidence="8">
    <location>
        <begin position="272"/>
        <end position="384"/>
    </location>
</feature>
<dbReference type="AlphaFoldDB" id="F9U6T2"/>
<dbReference type="PANTHER" id="PTHR30572:SF4">
    <property type="entry name" value="ABC TRANSPORTER PERMEASE YTRF"/>
    <property type="match status" value="1"/>
</dbReference>
<dbReference type="GO" id="GO:0005886">
    <property type="term" value="C:plasma membrane"/>
    <property type="evidence" value="ECO:0007669"/>
    <property type="project" value="UniProtKB-SubCell"/>
</dbReference>
<dbReference type="InterPro" id="IPR025857">
    <property type="entry name" value="MacB_PCD"/>
</dbReference>
<evidence type="ECO:0000256" key="6">
    <source>
        <dbReference type="ARBA" id="ARBA00038076"/>
    </source>
</evidence>
<evidence type="ECO:0000259" key="9">
    <source>
        <dbReference type="Pfam" id="PF12704"/>
    </source>
</evidence>
<dbReference type="RefSeq" id="WP_007191511.1">
    <property type="nucleotide sequence ID" value="NZ_AFWV01000002.1"/>
</dbReference>
<keyword evidence="11" id="KW-1185">Reference proteome</keyword>
<name>F9U6T2_9GAMM</name>